<accession>A0ABQ9XYQ1</accession>
<keyword evidence="2" id="KW-0812">Transmembrane</keyword>
<keyword evidence="4" id="KW-1185">Reference proteome</keyword>
<feature type="transmembrane region" description="Helical" evidence="2">
    <location>
        <begin position="202"/>
        <end position="225"/>
    </location>
</feature>
<protein>
    <recommendedName>
        <fullName evidence="5">Transmembrane protein</fullName>
    </recommendedName>
</protein>
<comment type="caution">
    <text evidence="3">The sequence shown here is derived from an EMBL/GenBank/DDBJ whole genome shotgun (WGS) entry which is preliminary data.</text>
</comment>
<evidence type="ECO:0000256" key="2">
    <source>
        <dbReference type="SAM" id="Phobius"/>
    </source>
</evidence>
<reference evidence="3 4" key="1">
    <citation type="journal article" date="2022" name="bioRxiv">
        <title>Genomics of Preaxostyla Flagellates Illuminates Evolutionary Transitions and the Path Towards Mitochondrial Loss.</title>
        <authorList>
            <person name="Novak L.V.F."/>
            <person name="Treitli S.C."/>
            <person name="Pyrih J."/>
            <person name="Halakuc P."/>
            <person name="Pipaliya S.V."/>
            <person name="Vacek V."/>
            <person name="Brzon O."/>
            <person name="Soukal P."/>
            <person name="Eme L."/>
            <person name="Dacks J.B."/>
            <person name="Karnkowska A."/>
            <person name="Elias M."/>
            <person name="Hampl V."/>
        </authorList>
    </citation>
    <scope>NUCLEOTIDE SEQUENCE [LARGE SCALE GENOMIC DNA]</scope>
    <source>
        <strain evidence="3">NAU3</strain>
        <tissue evidence="3">Gut</tissue>
    </source>
</reference>
<gene>
    <name evidence="3" type="ORF">BLNAU_8433</name>
</gene>
<dbReference type="Proteomes" id="UP001281761">
    <property type="component" value="Unassembled WGS sequence"/>
</dbReference>
<feature type="transmembrane region" description="Helical" evidence="2">
    <location>
        <begin position="255"/>
        <end position="279"/>
    </location>
</feature>
<feature type="region of interest" description="Disordered" evidence="1">
    <location>
        <begin position="333"/>
        <end position="382"/>
    </location>
</feature>
<proteinExistence type="predicted"/>
<feature type="transmembrane region" description="Helical" evidence="2">
    <location>
        <begin position="162"/>
        <end position="181"/>
    </location>
</feature>
<feature type="transmembrane region" description="Helical" evidence="2">
    <location>
        <begin position="15"/>
        <end position="36"/>
    </location>
</feature>
<organism evidence="3 4">
    <name type="scientific">Blattamonas nauphoetae</name>
    <dbReference type="NCBI Taxonomy" id="2049346"/>
    <lineage>
        <taxon>Eukaryota</taxon>
        <taxon>Metamonada</taxon>
        <taxon>Preaxostyla</taxon>
        <taxon>Oxymonadida</taxon>
        <taxon>Blattamonas</taxon>
    </lineage>
</organism>
<feature type="transmembrane region" description="Helical" evidence="2">
    <location>
        <begin position="95"/>
        <end position="114"/>
    </location>
</feature>
<evidence type="ECO:0000256" key="1">
    <source>
        <dbReference type="SAM" id="MobiDB-lite"/>
    </source>
</evidence>
<feature type="transmembrane region" description="Helical" evidence="2">
    <location>
        <begin position="126"/>
        <end position="150"/>
    </location>
</feature>
<evidence type="ECO:0000313" key="4">
    <source>
        <dbReference type="Proteomes" id="UP001281761"/>
    </source>
</evidence>
<sequence length="382" mass="43829">MRIAQEHITLDSPVIYGSGTAPLIALFCAFTILLAIPTYHVIRTLKLKPFKKHRLKFTFLLMMSLYLFTRSLLLVVPFAWEKFSFYFISDQLPKYFLFVAWALIAIWIGNSILAPYGSNRKCNFMVIMFLFALLITFVAAVILCIVRSVIVTEHEDHTHNALLGIPNAVAFFSVTVSMVLIGSRLCQIMHRVMIRNDFKVRVNVLIVFVFMMAAIFLVRLIHVILNIFKKNPLANWAGKLGTEAVKTGNYIRFNWYIFCFYMLMEVFPSFLLIITYHLLSFHSRKTKKEKKHTKKLKEPQTIYKSESSNLLWKEHKDGTIRVAIDNPIYGFSSSEEFVGQSGTGMKGKGGRDAKEEGEPVETSRSPLENKLPINESNDDETK</sequence>
<dbReference type="EMBL" id="JARBJD010000054">
    <property type="protein sequence ID" value="KAK2956593.1"/>
    <property type="molecule type" value="Genomic_DNA"/>
</dbReference>
<name>A0ABQ9XYQ1_9EUKA</name>
<feature type="transmembrane region" description="Helical" evidence="2">
    <location>
        <begin position="57"/>
        <end position="80"/>
    </location>
</feature>
<keyword evidence="2" id="KW-1133">Transmembrane helix</keyword>
<keyword evidence="2" id="KW-0472">Membrane</keyword>
<evidence type="ECO:0000313" key="3">
    <source>
        <dbReference type="EMBL" id="KAK2956593.1"/>
    </source>
</evidence>
<evidence type="ECO:0008006" key="5">
    <source>
        <dbReference type="Google" id="ProtNLM"/>
    </source>
</evidence>